<protein>
    <submittedName>
        <fullName evidence="1">Uncharacterized protein</fullName>
    </submittedName>
</protein>
<name>A0A9D4UMZ1_ADICA</name>
<evidence type="ECO:0000313" key="1">
    <source>
        <dbReference type="EMBL" id="KAI5070905.1"/>
    </source>
</evidence>
<evidence type="ECO:0000313" key="2">
    <source>
        <dbReference type="Proteomes" id="UP000886520"/>
    </source>
</evidence>
<dbReference type="EMBL" id="JABFUD020000013">
    <property type="protein sequence ID" value="KAI5070905.1"/>
    <property type="molecule type" value="Genomic_DNA"/>
</dbReference>
<gene>
    <name evidence="1" type="ORF">GOP47_0013156</name>
</gene>
<comment type="caution">
    <text evidence="1">The sequence shown here is derived from an EMBL/GenBank/DDBJ whole genome shotgun (WGS) entry which is preliminary data.</text>
</comment>
<accession>A0A9D4UMZ1</accession>
<organism evidence="1 2">
    <name type="scientific">Adiantum capillus-veneris</name>
    <name type="common">Maidenhair fern</name>
    <dbReference type="NCBI Taxonomy" id="13818"/>
    <lineage>
        <taxon>Eukaryota</taxon>
        <taxon>Viridiplantae</taxon>
        <taxon>Streptophyta</taxon>
        <taxon>Embryophyta</taxon>
        <taxon>Tracheophyta</taxon>
        <taxon>Polypodiopsida</taxon>
        <taxon>Polypodiidae</taxon>
        <taxon>Polypodiales</taxon>
        <taxon>Pteridineae</taxon>
        <taxon>Pteridaceae</taxon>
        <taxon>Vittarioideae</taxon>
        <taxon>Adiantum</taxon>
    </lineage>
</organism>
<dbReference type="Proteomes" id="UP000886520">
    <property type="component" value="Chromosome 13"/>
</dbReference>
<keyword evidence="2" id="KW-1185">Reference proteome</keyword>
<proteinExistence type="predicted"/>
<sequence length="69" mass="7795">MHELGKLELYFVVKYGKEFPKIVGELRADYRVVTKKLSTNLLEAPSQLVGARRMSLSSSTEESTYSPSK</sequence>
<dbReference type="OrthoDB" id="29853at2759"/>
<reference evidence="1" key="1">
    <citation type="submission" date="2021-01" db="EMBL/GenBank/DDBJ databases">
        <title>Adiantum capillus-veneris genome.</title>
        <authorList>
            <person name="Fang Y."/>
            <person name="Liao Q."/>
        </authorList>
    </citation>
    <scope>NUCLEOTIDE SEQUENCE</scope>
    <source>
        <strain evidence="1">H3</strain>
        <tissue evidence="1">Leaf</tissue>
    </source>
</reference>
<dbReference type="AlphaFoldDB" id="A0A9D4UMZ1"/>